<dbReference type="AlphaFoldDB" id="A0AAE2ZKD3"/>
<dbReference type="GO" id="GO:0055085">
    <property type="term" value="P:transmembrane transport"/>
    <property type="evidence" value="ECO:0007669"/>
    <property type="project" value="InterPro"/>
</dbReference>
<organism evidence="9 10">
    <name type="scientific">Flavimaribacter sediminis</name>
    <dbReference type="NCBI Taxonomy" id="2865987"/>
    <lineage>
        <taxon>Bacteria</taxon>
        <taxon>Pseudomonadati</taxon>
        <taxon>Pseudomonadota</taxon>
        <taxon>Alphaproteobacteria</taxon>
        <taxon>Hyphomicrobiales</taxon>
        <taxon>Rhizobiaceae</taxon>
        <taxon>Flavimaribacter</taxon>
    </lineage>
</organism>
<dbReference type="PANTHER" id="PTHR43386:SF25">
    <property type="entry name" value="PEPTIDE ABC TRANSPORTER PERMEASE PROTEIN"/>
    <property type="match status" value="1"/>
</dbReference>
<comment type="similarity">
    <text evidence="7">Belongs to the binding-protein-dependent transport system permease family.</text>
</comment>
<dbReference type="PROSITE" id="PS50928">
    <property type="entry name" value="ABC_TM1"/>
    <property type="match status" value="1"/>
</dbReference>
<keyword evidence="2 7" id="KW-0813">Transport</keyword>
<dbReference type="InterPro" id="IPR050366">
    <property type="entry name" value="BP-dependent_transpt_permease"/>
</dbReference>
<evidence type="ECO:0000256" key="2">
    <source>
        <dbReference type="ARBA" id="ARBA00022448"/>
    </source>
</evidence>
<evidence type="ECO:0000256" key="1">
    <source>
        <dbReference type="ARBA" id="ARBA00004651"/>
    </source>
</evidence>
<proteinExistence type="inferred from homology"/>
<gene>
    <name evidence="9" type="ORF">K1W69_05235</name>
</gene>
<dbReference type="Pfam" id="PF00528">
    <property type="entry name" value="BPD_transp_1"/>
    <property type="match status" value="1"/>
</dbReference>
<feature type="transmembrane region" description="Helical" evidence="7">
    <location>
        <begin position="85"/>
        <end position="109"/>
    </location>
</feature>
<dbReference type="RefSeq" id="WP_220227257.1">
    <property type="nucleotide sequence ID" value="NZ_JAICBX010000001.1"/>
</dbReference>
<dbReference type="Proteomes" id="UP001196509">
    <property type="component" value="Unassembled WGS sequence"/>
</dbReference>
<keyword evidence="10" id="KW-1185">Reference proteome</keyword>
<keyword evidence="4 7" id="KW-0812">Transmembrane</keyword>
<evidence type="ECO:0000313" key="9">
    <source>
        <dbReference type="EMBL" id="MBW8636586.1"/>
    </source>
</evidence>
<name>A0AAE2ZKD3_9HYPH</name>
<dbReference type="Gene3D" id="1.10.3720.10">
    <property type="entry name" value="MetI-like"/>
    <property type="match status" value="1"/>
</dbReference>
<evidence type="ECO:0000313" key="10">
    <source>
        <dbReference type="Proteomes" id="UP001196509"/>
    </source>
</evidence>
<evidence type="ECO:0000256" key="5">
    <source>
        <dbReference type="ARBA" id="ARBA00022989"/>
    </source>
</evidence>
<feature type="transmembrane region" description="Helical" evidence="7">
    <location>
        <begin position="198"/>
        <end position="223"/>
    </location>
</feature>
<dbReference type="PANTHER" id="PTHR43386">
    <property type="entry name" value="OLIGOPEPTIDE TRANSPORT SYSTEM PERMEASE PROTEIN APPC"/>
    <property type="match status" value="1"/>
</dbReference>
<dbReference type="InterPro" id="IPR000515">
    <property type="entry name" value="MetI-like"/>
</dbReference>
<evidence type="ECO:0000256" key="6">
    <source>
        <dbReference type="ARBA" id="ARBA00023136"/>
    </source>
</evidence>
<feature type="transmembrane region" description="Helical" evidence="7">
    <location>
        <begin position="243"/>
        <end position="264"/>
    </location>
</feature>
<comment type="caution">
    <text evidence="9">The sequence shown here is derived from an EMBL/GenBank/DDBJ whole genome shotgun (WGS) entry which is preliminary data.</text>
</comment>
<evidence type="ECO:0000256" key="7">
    <source>
        <dbReference type="RuleBase" id="RU363032"/>
    </source>
</evidence>
<protein>
    <submittedName>
        <fullName evidence="9">ABC transporter permease</fullName>
    </submittedName>
</protein>
<dbReference type="CDD" id="cd06261">
    <property type="entry name" value="TM_PBP2"/>
    <property type="match status" value="1"/>
</dbReference>
<dbReference type="InterPro" id="IPR035906">
    <property type="entry name" value="MetI-like_sf"/>
</dbReference>
<evidence type="ECO:0000259" key="8">
    <source>
        <dbReference type="PROSITE" id="PS50928"/>
    </source>
</evidence>
<accession>A0AAE2ZKD3</accession>
<feature type="domain" description="ABC transmembrane type-1" evidence="8">
    <location>
        <begin position="81"/>
        <end position="270"/>
    </location>
</feature>
<dbReference type="SUPFAM" id="SSF161098">
    <property type="entry name" value="MetI-like"/>
    <property type="match status" value="1"/>
</dbReference>
<comment type="subcellular location">
    <subcellularLocation>
        <location evidence="1 7">Cell membrane</location>
        <topology evidence="1 7">Multi-pass membrane protein</topology>
    </subcellularLocation>
</comment>
<dbReference type="EMBL" id="JAICBX010000001">
    <property type="protein sequence ID" value="MBW8636586.1"/>
    <property type="molecule type" value="Genomic_DNA"/>
</dbReference>
<dbReference type="GO" id="GO:0005886">
    <property type="term" value="C:plasma membrane"/>
    <property type="evidence" value="ECO:0007669"/>
    <property type="project" value="UniProtKB-SubCell"/>
</dbReference>
<sequence length="286" mass="29933">MSALRLTGAALGRLMREDKLSFLGLVILVLLILVGLLGPWLPLGDPTRIAAGPRLGPPSWAFPFGTDELGRSYLPRVVEGIRATFLLSIVAVSITAVIGSFFGMLAGYFRGMTDHLVARGADILFAFPAIIVGLLVAALMGPGQISAVAVISIATIPLFIRVVRSVTLSVAGRGFVTASEVAGATPWRVMIVHILPNIIGAVIVQLTYAMSIGMIIESTLSYLGLGVQPPQASLGSLLREGSAYLTIAPWLVLSAGIVLSLAIMSVNLVGDAIRDAIEPLKGRALS</sequence>
<keyword evidence="5 7" id="KW-1133">Transmembrane helix</keyword>
<evidence type="ECO:0000256" key="3">
    <source>
        <dbReference type="ARBA" id="ARBA00022475"/>
    </source>
</evidence>
<reference evidence="9" key="1">
    <citation type="submission" date="2021-08" db="EMBL/GenBank/DDBJ databases">
        <title>Hoeflea bacterium WL0058 sp. nov., isolated from the sediment.</title>
        <authorList>
            <person name="Wang L."/>
            <person name="Zhang D."/>
        </authorList>
    </citation>
    <scope>NUCLEOTIDE SEQUENCE</scope>
    <source>
        <strain evidence="9">WL0058</strain>
    </source>
</reference>
<keyword evidence="3" id="KW-1003">Cell membrane</keyword>
<feature type="transmembrane region" description="Helical" evidence="7">
    <location>
        <begin position="121"/>
        <end position="139"/>
    </location>
</feature>
<feature type="transmembrane region" description="Helical" evidence="7">
    <location>
        <begin position="145"/>
        <end position="163"/>
    </location>
</feature>
<feature type="transmembrane region" description="Helical" evidence="7">
    <location>
        <begin position="20"/>
        <end position="41"/>
    </location>
</feature>
<evidence type="ECO:0000256" key="4">
    <source>
        <dbReference type="ARBA" id="ARBA00022692"/>
    </source>
</evidence>
<keyword evidence="6 7" id="KW-0472">Membrane</keyword>